<feature type="transmembrane region" description="Helical" evidence="1">
    <location>
        <begin position="181"/>
        <end position="200"/>
    </location>
</feature>
<evidence type="ECO:0000313" key="2">
    <source>
        <dbReference type="EMBL" id="SHK70762.1"/>
    </source>
</evidence>
<feature type="transmembrane region" description="Helical" evidence="1">
    <location>
        <begin position="335"/>
        <end position="354"/>
    </location>
</feature>
<accession>A0A1M6UNI8</accession>
<feature type="transmembrane region" description="Helical" evidence="1">
    <location>
        <begin position="94"/>
        <end position="115"/>
    </location>
</feature>
<keyword evidence="1" id="KW-1133">Transmembrane helix</keyword>
<evidence type="ECO:0008006" key="4">
    <source>
        <dbReference type="Google" id="ProtNLM"/>
    </source>
</evidence>
<dbReference type="Pfam" id="PF19558">
    <property type="entry name" value="DUF6080"/>
    <property type="match status" value="1"/>
</dbReference>
<dbReference type="OrthoDB" id="1065998at2"/>
<feature type="transmembrane region" description="Helical" evidence="1">
    <location>
        <begin position="7"/>
        <end position="27"/>
    </location>
</feature>
<evidence type="ECO:0000256" key="1">
    <source>
        <dbReference type="SAM" id="Phobius"/>
    </source>
</evidence>
<feature type="transmembrane region" description="Helical" evidence="1">
    <location>
        <begin position="127"/>
        <end position="146"/>
    </location>
</feature>
<dbReference type="RefSeq" id="WP_073207798.1">
    <property type="nucleotide sequence ID" value="NZ_FRBD01000010.1"/>
</dbReference>
<feature type="transmembrane region" description="Helical" evidence="1">
    <location>
        <begin position="411"/>
        <end position="435"/>
    </location>
</feature>
<protein>
    <recommendedName>
        <fullName evidence="4">Dolichyl-phosphate-mannose-protein mannosyltransferase</fullName>
    </recommendedName>
</protein>
<name>A0A1M6UNI8_XYLRU</name>
<feature type="transmembrane region" description="Helical" evidence="1">
    <location>
        <begin position="385"/>
        <end position="405"/>
    </location>
</feature>
<feature type="transmembrane region" description="Helical" evidence="1">
    <location>
        <begin position="212"/>
        <end position="234"/>
    </location>
</feature>
<proteinExistence type="predicted"/>
<gene>
    <name evidence="2" type="ORF">SAMN05216463_11023</name>
</gene>
<evidence type="ECO:0000313" key="3">
    <source>
        <dbReference type="Proteomes" id="UP000184130"/>
    </source>
</evidence>
<keyword evidence="1" id="KW-0812">Transmembrane</keyword>
<dbReference type="Proteomes" id="UP000184130">
    <property type="component" value="Unassembled WGS sequence"/>
</dbReference>
<feature type="transmembrane region" description="Helical" evidence="1">
    <location>
        <begin position="152"/>
        <end position="169"/>
    </location>
</feature>
<dbReference type="InterPro" id="IPR045726">
    <property type="entry name" value="DUF6080"/>
</dbReference>
<dbReference type="AlphaFoldDB" id="A0A1M6UNI8"/>
<organism evidence="2 3">
    <name type="scientific">Xylanibacter ruminicola</name>
    <name type="common">Prevotella ruminicola</name>
    <dbReference type="NCBI Taxonomy" id="839"/>
    <lineage>
        <taxon>Bacteria</taxon>
        <taxon>Pseudomonadati</taxon>
        <taxon>Bacteroidota</taxon>
        <taxon>Bacteroidia</taxon>
        <taxon>Bacteroidales</taxon>
        <taxon>Prevotellaceae</taxon>
        <taxon>Xylanibacter</taxon>
    </lineage>
</organism>
<sequence length="450" mass="51863">MKLNREEWSIGLVIASVLLVLNGMMILKYNSLLDPLSEDYAKQLSYLFHVSGFDPITYKVLTHWQMAYDVVRHPLLPYYMYPFYLLNQLFGCQGAMYIVAIIMTTSSFFSAVFLFRILRQLVELKSIDACLLTLFFFSFGYVLATFFVPDHFGISLCLILLSLYLIGKAQKEGRMLKLWQTILLFVATSGVTLTNGAKVYAAELIARGKHFFHWRFLLLAVVLPSLLMVGAGLLEERIYVYPQQQAEKQYFEEHKSEMMAKARKNHQRYKNAPWVIHKGKPFGQGSLLQWTDSTTSRPKTLQENVFGESIQLHSDWVLDDILTSYRPVLLNYHHWYNYATEGLIILLLLIGIIAGFNSKLLWMCLLGILPDAAMHLGLGFAINEIYIMSAHWIYVIPVAIALLFAKTKGNWLFGLRTIVAALTVYLFIHNLWLIIDWMNQPVVSTSFWYE</sequence>
<dbReference type="EMBL" id="FRBD01000010">
    <property type="protein sequence ID" value="SHK70762.1"/>
    <property type="molecule type" value="Genomic_DNA"/>
</dbReference>
<keyword evidence="1" id="KW-0472">Membrane</keyword>
<reference evidence="2 3" key="1">
    <citation type="submission" date="2016-11" db="EMBL/GenBank/DDBJ databases">
        <authorList>
            <person name="Jaros S."/>
            <person name="Januszkiewicz K."/>
            <person name="Wedrychowicz H."/>
        </authorList>
    </citation>
    <scope>NUCLEOTIDE SEQUENCE [LARGE SCALE GENOMIC DNA]</scope>
    <source>
        <strain evidence="2 3">KHT3</strain>
    </source>
</reference>